<dbReference type="AlphaFoldDB" id="A0A1H8SLJ5"/>
<name>A0A1H8SLJ5_9EURY</name>
<dbReference type="Pfam" id="PF20575">
    <property type="entry name" value="HTH_63"/>
    <property type="match status" value="1"/>
</dbReference>
<evidence type="ECO:0000313" key="1">
    <source>
        <dbReference type="EMBL" id="SEO79234.1"/>
    </source>
</evidence>
<reference evidence="2" key="1">
    <citation type="submission" date="2016-10" db="EMBL/GenBank/DDBJ databases">
        <authorList>
            <person name="Varghese N."/>
            <person name="Submissions S."/>
        </authorList>
    </citation>
    <scope>NUCLEOTIDE SEQUENCE [LARGE SCALE GENOMIC DNA]</scope>
    <source>
        <strain evidence="2">IBRC-M 10043</strain>
    </source>
</reference>
<dbReference type="Proteomes" id="UP000198775">
    <property type="component" value="Unassembled WGS sequence"/>
</dbReference>
<dbReference type="EMBL" id="FOCX01000019">
    <property type="protein sequence ID" value="SEO79234.1"/>
    <property type="molecule type" value="Genomic_DNA"/>
</dbReference>
<dbReference type="InterPro" id="IPR046783">
    <property type="entry name" value="HTH_63"/>
</dbReference>
<accession>A0A1H8SLJ5</accession>
<sequence>MRRSSDQASEWWNAKTRSLRSGRPPRIEVFLRSFAPPIGVREQQEDVLDRLRQLERQGVVETVSVDIWGKAVCPEGHCDETHTGERILDRIDEFRAWAADADVPVASPFEERRVTSTTTDEEFRKIVLPRLCLGVYVDEDLQLVLPCQLEDETMSVESFLSALDAAPPAERIGTSP</sequence>
<gene>
    <name evidence="1" type="ORF">SAMN05216388_101973</name>
</gene>
<keyword evidence="2" id="KW-1185">Reference proteome</keyword>
<proteinExistence type="predicted"/>
<dbReference type="OrthoDB" id="241883at2157"/>
<organism evidence="1 2">
    <name type="scientific">Halorientalis persicus</name>
    <dbReference type="NCBI Taxonomy" id="1367881"/>
    <lineage>
        <taxon>Archaea</taxon>
        <taxon>Methanobacteriati</taxon>
        <taxon>Methanobacteriota</taxon>
        <taxon>Stenosarchaea group</taxon>
        <taxon>Halobacteria</taxon>
        <taxon>Halobacteriales</taxon>
        <taxon>Haloarculaceae</taxon>
        <taxon>Halorientalis</taxon>
    </lineage>
</organism>
<protein>
    <submittedName>
        <fullName evidence="1">Uncharacterized protein</fullName>
    </submittedName>
</protein>
<evidence type="ECO:0000313" key="2">
    <source>
        <dbReference type="Proteomes" id="UP000198775"/>
    </source>
</evidence>
<dbReference type="RefSeq" id="WP_139203570.1">
    <property type="nucleotide sequence ID" value="NZ_FOCX01000019.1"/>
</dbReference>